<organism evidence="1 2">
    <name type="scientific">Acer negundo</name>
    <name type="common">Box elder</name>
    <dbReference type="NCBI Taxonomy" id="4023"/>
    <lineage>
        <taxon>Eukaryota</taxon>
        <taxon>Viridiplantae</taxon>
        <taxon>Streptophyta</taxon>
        <taxon>Embryophyta</taxon>
        <taxon>Tracheophyta</taxon>
        <taxon>Spermatophyta</taxon>
        <taxon>Magnoliopsida</taxon>
        <taxon>eudicotyledons</taxon>
        <taxon>Gunneridae</taxon>
        <taxon>Pentapetalae</taxon>
        <taxon>rosids</taxon>
        <taxon>malvids</taxon>
        <taxon>Sapindales</taxon>
        <taxon>Sapindaceae</taxon>
        <taxon>Hippocastanoideae</taxon>
        <taxon>Acereae</taxon>
        <taxon>Acer</taxon>
    </lineage>
</organism>
<evidence type="ECO:0000313" key="1">
    <source>
        <dbReference type="EMBL" id="KAI9160432.1"/>
    </source>
</evidence>
<gene>
    <name evidence="1" type="ORF">LWI28_008031</name>
</gene>
<reference evidence="1" key="2">
    <citation type="submission" date="2023-02" db="EMBL/GenBank/DDBJ databases">
        <authorList>
            <person name="Swenson N.G."/>
            <person name="Wegrzyn J.L."/>
            <person name="Mcevoy S.L."/>
        </authorList>
    </citation>
    <scope>NUCLEOTIDE SEQUENCE</scope>
    <source>
        <strain evidence="1">91603</strain>
        <tissue evidence="1">Leaf</tissue>
    </source>
</reference>
<accession>A0AAD5IDZ1</accession>
<evidence type="ECO:0000313" key="2">
    <source>
        <dbReference type="Proteomes" id="UP001064489"/>
    </source>
</evidence>
<sequence>MATKVRILDFSVTIHVLKRVHYRFRSTLSPAATIDSLDSDELKEIRGDQRPIEDERALSSSLGAASLATVTITITRRLTTHRCACSAAGQPKQFPNFFVEVHEGLKKNWDFASRDFKQFPNLFVEVHEGLKKDWDFASRDFGLVKKKKLGFIEDYGIFWVRFRLGILEINWKFWAISELGFRKRIGDFGKTILISCGQGESKAFKGRLQTLSQKRQRLVLPELG</sequence>
<reference evidence="1" key="1">
    <citation type="journal article" date="2022" name="Plant J.">
        <title>Strategies of tolerance reflected in two North American maple genomes.</title>
        <authorList>
            <person name="McEvoy S.L."/>
            <person name="Sezen U.U."/>
            <person name="Trouern-Trend A."/>
            <person name="McMahon S.M."/>
            <person name="Schaberg P.G."/>
            <person name="Yang J."/>
            <person name="Wegrzyn J.L."/>
            <person name="Swenson N.G."/>
        </authorList>
    </citation>
    <scope>NUCLEOTIDE SEQUENCE</scope>
    <source>
        <strain evidence="1">91603</strain>
    </source>
</reference>
<dbReference type="Proteomes" id="UP001064489">
    <property type="component" value="Chromosome 2"/>
</dbReference>
<name>A0AAD5IDZ1_ACENE</name>
<proteinExistence type="predicted"/>
<keyword evidence="2" id="KW-1185">Reference proteome</keyword>
<dbReference type="EMBL" id="JAJSOW010000106">
    <property type="protein sequence ID" value="KAI9160432.1"/>
    <property type="molecule type" value="Genomic_DNA"/>
</dbReference>
<dbReference type="AlphaFoldDB" id="A0AAD5IDZ1"/>
<comment type="caution">
    <text evidence="1">The sequence shown here is derived from an EMBL/GenBank/DDBJ whole genome shotgun (WGS) entry which is preliminary data.</text>
</comment>
<protein>
    <submittedName>
        <fullName evidence="1">Uncharacterized protein</fullName>
    </submittedName>
</protein>